<evidence type="ECO:0000313" key="3">
    <source>
        <dbReference type="Proteomes" id="UP000054538"/>
    </source>
</evidence>
<organism evidence="2 3">
    <name type="scientific">Paxillus rubicundulus Ve08.2h10</name>
    <dbReference type="NCBI Taxonomy" id="930991"/>
    <lineage>
        <taxon>Eukaryota</taxon>
        <taxon>Fungi</taxon>
        <taxon>Dikarya</taxon>
        <taxon>Basidiomycota</taxon>
        <taxon>Agaricomycotina</taxon>
        <taxon>Agaricomycetes</taxon>
        <taxon>Agaricomycetidae</taxon>
        <taxon>Boletales</taxon>
        <taxon>Paxilineae</taxon>
        <taxon>Paxillaceae</taxon>
        <taxon>Paxillus</taxon>
    </lineage>
</organism>
<feature type="non-terminal residue" evidence="2">
    <location>
        <position position="139"/>
    </location>
</feature>
<dbReference type="EMBL" id="KN829182">
    <property type="protein sequence ID" value="KIK74082.1"/>
    <property type="molecule type" value="Genomic_DNA"/>
</dbReference>
<reference evidence="3" key="2">
    <citation type="submission" date="2015-01" db="EMBL/GenBank/DDBJ databases">
        <title>Evolutionary Origins and Diversification of the Mycorrhizal Mutualists.</title>
        <authorList>
            <consortium name="DOE Joint Genome Institute"/>
            <consortium name="Mycorrhizal Genomics Consortium"/>
            <person name="Kohler A."/>
            <person name="Kuo A."/>
            <person name="Nagy L.G."/>
            <person name="Floudas D."/>
            <person name="Copeland A."/>
            <person name="Barry K.W."/>
            <person name="Cichocki N."/>
            <person name="Veneault-Fourrey C."/>
            <person name="LaButti K."/>
            <person name="Lindquist E.A."/>
            <person name="Lipzen A."/>
            <person name="Lundell T."/>
            <person name="Morin E."/>
            <person name="Murat C."/>
            <person name="Riley R."/>
            <person name="Ohm R."/>
            <person name="Sun H."/>
            <person name="Tunlid A."/>
            <person name="Henrissat B."/>
            <person name="Grigoriev I.V."/>
            <person name="Hibbett D.S."/>
            <person name="Martin F."/>
        </authorList>
    </citation>
    <scope>NUCLEOTIDE SEQUENCE [LARGE SCALE GENOMIC DNA]</scope>
    <source>
        <strain evidence="3">Ve08.2h10</strain>
    </source>
</reference>
<protein>
    <submittedName>
        <fullName evidence="2">Uncharacterized protein</fullName>
    </submittedName>
</protein>
<feature type="compositionally biased region" description="Polar residues" evidence="1">
    <location>
        <begin position="14"/>
        <end position="28"/>
    </location>
</feature>
<sequence length="139" mass="15413">MSKGNSHTPKKTSRPSPVSVSKPTTQKATKPGKENLMAADDLKKAWAVVLWAKPENFHLTDTLLTLIEESVTWKGALGFNKGAVNDPTPTGKGKSFIQHCEDIVEAFFLVHNADINFTKADLPALKTVIKNWINRYCMF</sequence>
<dbReference type="Proteomes" id="UP000054538">
    <property type="component" value="Unassembled WGS sequence"/>
</dbReference>
<proteinExistence type="predicted"/>
<dbReference type="InParanoid" id="A0A0D0BRG3"/>
<name>A0A0D0BRG3_9AGAM</name>
<evidence type="ECO:0000313" key="2">
    <source>
        <dbReference type="EMBL" id="KIK74082.1"/>
    </source>
</evidence>
<keyword evidence="3" id="KW-1185">Reference proteome</keyword>
<evidence type="ECO:0000256" key="1">
    <source>
        <dbReference type="SAM" id="MobiDB-lite"/>
    </source>
</evidence>
<accession>A0A0D0BRG3</accession>
<dbReference type="HOGENOM" id="CLU_1849929_0_0_1"/>
<reference evidence="2 3" key="1">
    <citation type="submission" date="2014-04" db="EMBL/GenBank/DDBJ databases">
        <authorList>
            <consortium name="DOE Joint Genome Institute"/>
            <person name="Kuo A."/>
            <person name="Kohler A."/>
            <person name="Jargeat P."/>
            <person name="Nagy L.G."/>
            <person name="Floudas D."/>
            <person name="Copeland A."/>
            <person name="Barry K.W."/>
            <person name="Cichocki N."/>
            <person name="Veneault-Fourrey C."/>
            <person name="LaButti K."/>
            <person name="Lindquist E.A."/>
            <person name="Lipzen A."/>
            <person name="Lundell T."/>
            <person name="Morin E."/>
            <person name="Murat C."/>
            <person name="Sun H."/>
            <person name="Tunlid A."/>
            <person name="Henrissat B."/>
            <person name="Grigoriev I.V."/>
            <person name="Hibbett D.S."/>
            <person name="Martin F."/>
            <person name="Nordberg H.P."/>
            <person name="Cantor M.N."/>
            <person name="Hua S.X."/>
        </authorList>
    </citation>
    <scope>NUCLEOTIDE SEQUENCE [LARGE SCALE GENOMIC DNA]</scope>
    <source>
        <strain evidence="2 3">Ve08.2h10</strain>
    </source>
</reference>
<dbReference type="AlphaFoldDB" id="A0A0D0BRG3"/>
<feature type="region of interest" description="Disordered" evidence="1">
    <location>
        <begin position="1"/>
        <end position="35"/>
    </location>
</feature>
<dbReference type="OrthoDB" id="3266683at2759"/>
<gene>
    <name evidence="2" type="ORF">PAXRUDRAFT_562424</name>
</gene>